<accession>A0A915IPU0</accession>
<name>A0A915IPU0_ROMCU</name>
<sequence length="165" mass="18087">MVRQQFVQCSRFMVSQIMIRGGTMSSLVGMAMDSSTDKEMEQLFVGGRTINYEQMHISNSHFDSAIFFVNIVGDSSGGGIQLLKGVMCFKLEILDFAGISDGNATAVTMSSCLDGGWGQRWIEIDQGISGIGMVNVQVKYWKCGAMLQQQLWSGQPTRAVHSGRV</sequence>
<protein>
    <submittedName>
        <fullName evidence="2">Uncharacterized protein</fullName>
    </submittedName>
</protein>
<dbReference type="AlphaFoldDB" id="A0A915IPU0"/>
<organism evidence="1 2">
    <name type="scientific">Romanomermis culicivorax</name>
    <name type="common">Nematode worm</name>
    <dbReference type="NCBI Taxonomy" id="13658"/>
    <lineage>
        <taxon>Eukaryota</taxon>
        <taxon>Metazoa</taxon>
        <taxon>Ecdysozoa</taxon>
        <taxon>Nematoda</taxon>
        <taxon>Enoplea</taxon>
        <taxon>Dorylaimia</taxon>
        <taxon>Mermithida</taxon>
        <taxon>Mermithoidea</taxon>
        <taxon>Mermithidae</taxon>
        <taxon>Romanomermis</taxon>
    </lineage>
</organism>
<evidence type="ECO:0000313" key="2">
    <source>
        <dbReference type="WBParaSite" id="nRc.2.0.1.t15826-RA"/>
    </source>
</evidence>
<dbReference type="Proteomes" id="UP000887565">
    <property type="component" value="Unplaced"/>
</dbReference>
<proteinExistence type="predicted"/>
<dbReference type="WBParaSite" id="nRc.2.0.1.t15826-RA">
    <property type="protein sequence ID" value="nRc.2.0.1.t15826-RA"/>
    <property type="gene ID" value="nRc.2.0.1.g15826"/>
</dbReference>
<reference evidence="2" key="1">
    <citation type="submission" date="2022-11" db="UniProtKB">
        <authorList>
            <consortium name="WormBaseParasite"/>
        </authorList>
    </citation>
    <scope>IDENTIFICATION</scope>
</reference>
<keyword evidence="1" id="KW-1185">Reference proteome</keyword>
<evidence type="ECO:0000313" key="1">
    <source>
        <dbReference type="Proteomes" id="UP000887565"/>
    </source>
</evidence>